<dbReference type="CDD" id="cd02440">
    <property type="entry name" value="AdoMet_MTases"/>
    <property type="match status" value="1"/>
</dbReference>
<keyword evidence="2" id="KW-1185">Reference proteome</keyword>
<dbReference type="GO" id="GO:0032259">
    <property type="term" value="P:methylation"/>
    <property type="evidence" value="ECO:0007669"/>
    <property type="project" value="UniProtKB-KW"/>
</dbReference>
<accession>A0A5N6ZGF2</accession>
<keyword evidence="1" id="KW-0808">Transferase</keyword>
<dbReference type="InterPro" id="IPR029063">
    <property type="entry name" value="SAM-dependent_MTases_sf"/>
</dbReference>
<dbReference type="SUPFAM" id="SSF53335">
    <property type="entry name" value="S-adenosyl-L-methionine-dependent methyltransferases"/>
    <property type="match status" value="1"/>
</dbReference>
<dbReference type="Pfam" id="PF13489">
    <property type="entry name" value="Methyltransf_23"/>
    <property type="match status" value="1"/>
</dbReference>
<dbReference type="OrthoDB" id="2013972at2759"/>
<sequence>MDGSETTPRRAAFEVDSNSEDLQSVESDLTSLTSSIYNYVYENGRTYHSYRPGSYILPNDEKEQERLDLLHHVFRLCLDGGLCLTRLTNPQKILDVGTGTGIWAIEVADEYPSAEVIGVDLSPIQPRWVAPNLRFFIDDVNQEWTFPLNSFDFIHVRCLSGSLSNWPSFLKQCYKYLKPGGKIELAECRTELNCDDGTYPENCYTYKWVTEFNRISHGHGRVFDLFPRFKGLLGDASFANIQAHEEVCPVGTWPKDPRLKEIGRYFRAQFLWGGANAYSMALFTRFGDWSPEEVEVLLAQVRREVKGNKMHVYTHCSFATAEKPYS</sequence>
<gene>
    <name evidence="1" type="ORF">BDV28DRAFT_127436</name>
</gene>
<dbReference type="GO" id="GO:0008168">
    <property type="term" value="F:methyltransferase activity"/>
    <property type="evidence" value="ECO:0007669"/>
    <property type="project" value="UniProtKB-KW"/>
</dbReference>
<dbReference type="Gene3D" id="3.40.50.150">
    <property type="entry name" value="Vaccinia Virus protein VP39"/>
    <property type="match status" value="1"/>
</dbReference>
<evidence type="ECO:0000313" key="2">
    <source>
        <dbReference type="Proteomes" id="UP000327118"/>
    </source>
</evidence>
<dbReference type="Proteomes" id="UP000327118">
    <property type="component" value="Unassembled WGS sequence"/>
</dbReference>
<evidence type="ECO:0000313" key="1">
    <source>
        <dbReference type="EMBL" id="KAE8356303.1"/>
    </source>
</evidence>
<proteinExistence type="predicted"/>
<reference evidence="2" key="1">
    <citation type="submission" date="2019-04" db="EMBL/GenBank/DDBJ databases">
        <title>Friends and foes A comparative genomics studyof 23 Aspergillus species from section Flavi.</title>
        <authorList>
            <consortium name="DOE Joint Genome Institute"/>
            <person name="Kjaerbolling I."/>
            <person name="Vesth T."/>
            <person name="Frisvad J.C."/>
            <person name="Nybo J.L."/>
            <person name="Theobald S."/>
            <person name="Kildgaard S."/>
            <person name="Isbrandt T."/>
            <person name="Kuo A."/>
            <person name="Sato A."/>
            <person name="Lyhne E.K."/>
            <person name="Kogle M.E."/>
            <person name="Wiebenga A."/>
            <person name="Kun R.S."/>
            <person name="Lubbers R.J."/>
            <person name="Makela M.R."/>
            <person name="Barry K."/>
            <person name="Chovatia M."/>
            <person name="Clum A."/>
            <person name="Daum C."/>
            <person name="Haridas S."/>
            <person name="He G."/>
            <person name="LaButti K."/>
            <person name="Lipzen A."/>
            <person name="Mondo S."/>
            <person name="Riley R."/>
            <person name="Salamov A."/>
            <person name="Simmons B.A."/>
            <person name="Magnuson J.K."/>
            <person name="Henrissat B."/>
            <person name="Mortensen U.H."/>
            <person name="Larsen T.O."/>
            <person name="Devries R.P."/>
            <person name="Grigoriev I.V."/>
            <person name="Machida M."/>
            <person name="Baker S.E."/>
            <person name="Andersen M.R."/>
        </authorList>
    </citation>
    <scope>NUCLEOTIDE SEQUENCE [LARGE SCALE GENOMIC DNA]</scope>
    <source>
        <strain evidence="2">CBS 553.77</strain>
    </source>
</reference>
<dbReference type="EMBL" id="ML739040">
    <property type="protein sequence ID" value="KAE8356303.1"/>
    <property type="molecule type" value="Genomic_DNA"/>
</dbReference>
<keyword evidence="1" id="KW-0489">Methyltransferase</keyword>
<dbReference type="PANTHER" id="PTHR43591">
    <property type="entry name" value="METHYLTRANSFERASE"/>
    <property type="match status" value="1"/>
</dbReference>
<dbReference type="AlphaFoldDB" id="A0A5N6ZGF2"/>
<dbReference type="PANTHER" id="PTHR43591:SF24">
    <property type="entry name" value="2-METHOXY-6-POLYPRENYL-1,4-BENZOQUINOL METHYLASE, MITOCHONDRIAL"/>
    <property type="match status" value="1"/>
</dbReference>
<protein>
    <submittedName>
        <fullName evidence="1">S-adenosyl-L-methionine-dependent methyltransferase</fullName>
    </submittedName>
</protein>
<organism evidence="1 2">
    <name type="scientific">Aspergillus coremiiformis</name>
    <dbReference type="NCBI Taxonomy" id="138285"/>
    <lineage>
        <taxon>Eukaryota</taxon>
        <taxon>Fungi</taxon>
        <taxon>Dikarya</taxon>
        <taxon>Ascomycota</taxon>
        <taxon>Pezizomycotina</taxon>
        <taxon>Eurotiomycetes</taxon>
        <taxon>Eurotiomycetidae</taxon>
        <taxon>Eurotiales</taxon>
        <taxon>Aspergillaceae</taxon>
        <taxon>Aspergillus</taxon>
        <taxon>Aspergillus subgen. Circumdati</taxon>
    </lineage>
</organism>
<name>A0A5N6ZGF2_9EURO</name>